<protein>
    <submittedName>
        <fullName evidence="1">Uncharacterized protein</fullName>
    </submittedName>
</protein>
<gene>
    <name evidence="1" type="ORF">DCF17_13505</name>
</gene>
<organism evidence="1 2">
    <name type="scientific">Shackletoniella antarctica</name>
    <dbReference type="NCBI Taxonomy" id="268115"/>
    <lineage>
        <taxon>Bacteria</taxon>
        <taxon>Bacillati</taxon>
        <taxon>Cyanobacteriota</taxon>
        <taxon>Cyanophyceae</taxon>
        <taxon>Oculatellales</taxon>
        <taxon>Oculatellaceae</taxon>
        <taxon>Shackletoniella</taxon>
    </lineage>
</organism>
<comment type="caution">
    <text evidence="1">The sequence shown here is derived from an EMBL/GenBank/DDBJ whole genome shotgun (WGS) entry which is preliminary data.</text>
</comment>
<dbReference type="AlphaFoldDB" id="A0A2W4W7H9"/>
<evidence type="ECO:0000313" key="2">
    <source>
        <dbReference type="Proteomes" id="UP000249081"/>
    </source>
</evidence>
<accession>A0A2W4W7H9</accession>
<reference evidence="2" key="1">
    <citation type="submission" date="2018-04" db="EMBL/GenBank/DDBJ databases">
        <authorList>
            <person name="Cornet L."/>
        </authorList>
    </citation>
    <scope>NUCLEOTIDE SEQUENCE [LARGE SCALE GENOMIC DNA]</scope>
</reference>
<name>A0A2W4W7H9_9CYAN</name>
<reference evidence="1 2" key="2">
    <citation type="submission" date="2018-06" db="EMBL/GenBank/DDBJ databases">
        <title>Metagenomic assembly of (sub)arctic Cyanobacteria and their associated microbiome from non-axenic cultures.</title>
        <authorList>
            <person name="Baurain D."/>
        </authorList>
    </citation>
    <scope>NUCLEOTIDE SEQUENCE [LARGE SCALE GENOMIC DNA]</scope>
    <source>
        <strain evidence="1">ULC041bin1</strain>
    </source>
</reference>
<dbReference type="Proteomes" id="UP000249081">
    <property type="component" value="Unassembled WGS sequence"/>
</dbReference>
<proteinExistence type="predicted"/>
<dbReference type="EMBL" id="QBMN01000091">
    <property type="protein sequence ID" value="PZO39257.1"/>
    <property type="molecule type" value="Genomic_DNA"/>
</dbReference>
<sequence>MTTQSLQLSHHFYNLFQALPDDAKQGFLAALITHNRKEIEDLLFYQDCKAAKEEGFLSDREAQEFVANLPQ</sequence>
<evidence type="ECO:0000313" key="1">
    <source>
        <dbReference type="EMBL" id="PZO39257.1"/>
    </source>
</evidence>